<evidence type="ECO:0000313" key="2">
    <source>
        <dbReference type="Proteomes" id="UP000318693"/>
    </source>
</evidence>
<proteinExistence type="predicted"/>
<gene>
    <name evidence="1" type="ORF">FJ693_02365</name>
</gene>
<name>A0A552WWM7_9MICO</name>
<sequence length="74" mass="7766">MPSLLGILLIVAGLGDTFDTVAAILSSGSPVVTSTVTFLGELLLPPWLLIRGHRLTPDDPHQPLNANDEPGARP</sequence>
<dbReference type="AlphaFoldDB" id="A0A552WWM7"/>
<dbReference type="EMBL" id="VJXR01000004">
    <property type="protein sequence ID" value="TRW47106.1"/>
    <property type="molecule type" value="Genomic_DNA"/>
</dbReference>
<protein>
    <submittedName>
        <fullName evidence="1">Uncharacterized protein</fullName>
    </submittedName>
</protein>
<keyword evidence="2" id="KW-1185">Reference proteome</keyword>
<comment type="caution">
    <text evidence="1">The sequence shown here is derived from an EMBL/GenBank/DDBJ whole genome shotgun (WGS) entry which is preliminary data.</text>
</comment>
<evidence type="ECO:0000313" key="1">
    <source>
        <dbReference type="EMBL" id="TRW47106.1"/>
    </source>
</evidence>
<reference evidence="1 2" key="1">
    <citation type="submission" date="2019-07" db="EMBL/GenBank/DDBJ databases">
        <title>Georgenia wutianyii sp. nov. and Georgenia *** sp. nov. isolated from plateau pika (Ochotona curzoniae) in the Qinghai-Tibet plateau of China.</title>
        <authorList>
            <person name="Tian Z."/>
        </authorList>
    </citation>
    <scope>NUCLEOTIDE SEQUENCE [LARGE SCALE GENOMIC DNA]</scope>
    <source>
        <strain evidence="1 2">Z446</strain>
    </source>
</reference>
<organism evidence="1 2">
    <name type="scientific">Georgenia yuyongxinii</name>
    <dbReference type="NCBI Taxonomy" id="2589797"/>
    <lineage>
        <taxon>Bacteria</taxon>
        <taxon>Bacillati</taxon>
        <taxon>Actinomycetota</taxon>
        <taxon>Actinomycetes</taxon>
        <taxon>Micrococcales</taxon>
        <taxon>Bogoriellaceae</taxon>
        <taxon>Georgenia</taxon>
    </lineage>
</organism>
<accession>A0A552WWM7</accession>
<dbReference type="RefSeq" id="WP_143416943.1">
    <property type="nucleotide sequence ID" value="NZ_VJXR01000004.1"/>
</dbReference>
<dbReference type="Proteomes" id="UP000318693">
    <property type="component" value="Unassembled WGS sequence"/>
</dbReference>